<keyword evidence="2" id="KW-1185">Reference proteome</keyword>
<dbReference type="KEGG" id="sand:H3309_00750"/>
<dbReference type="InterPro" id="IPR014710">
    <property type="entry name" value="RmlC-like_jellyroll"/>
</dbReference>
<name>A0A7G5II88_9SPHN</name>
<dbReference type="SUPFAM" id="SSF51182">
    <property type="entry name" value="RmlC-like cupins"/>
    <property type="match status" value="1"/>
</dbReference>
<dbReference type="Gene3D" id="2.60.120.10">
    <property type="entry name" value="Jelly Rolls"/>
    <property type="match status" value="1"/>
</dbReference>
<proteinExistence type="predicted"/>
<accession>A0A7G5II88</accession>
<protein>
    <submittedName>
        <fullName evidence="1">Uncharacterized protein</fullName>
    </submittedName>
</protein>
<dbReference type="RefSeq" id="WP_182296579.1">
    <property type="nucleotide sequence ID" value="NZ_CP059851.1"/>
</dbReference>
<dbReference type="InterPro" id="IPR011051">
    <property type="entry name" value="RmlC_Cupin_sf"/>
</dbReference>
<dbReference type="EMBL" id="CP059851">
    <property type="protein sequence ID" value="QMW23080.1"/>
    <property type="molecule type" value="Genomic_DNA"/>
</dbReference>
<reference evidence="1 2" key="1">
    <citation type="submission" date="2020-07" db="EMBL/GenBank/DDBJ databases">
        <title>Complete genome sequence for Sandaracinobacter sp. M6.</title>
        <authorList>
            <person name="Tang Y."/>
            <person name="Liu Q."/>
            <person name="Guo Z."/>
            <person name="Lei P."/>
            <person name="Huang B."/>
        </authorList>
    </citation>
    <scope>NUCLEOTIDE SEQUENCE [LARGE SCALE GENOMIC DNA]</scope>
    <source>
        <strain evidence="1 2">M6</strain>
    </source>
</reference>
<organism evidence="1 2">
    <name type="scientific">Sandaracinobacteroides saxicola</name>
    <dbReference type="NCBI Taxonomy" id="2759707"/>
    <lineage>
        <taxon>Bacteria</taxon>
        <taxon>Pseudomonadati</taxon>
        <taxon>Pseudomonadota</taxon>
        <taxon>Alphaproteobacteria</taxon>
        <taxon>Sphingomonadales</taxon>
        <taxon>Sphingosinicellaceae</taxon>
        <taxon>Sandaracinobacteroides</taxon>
    </lineage>
</organism>
<gene>
    <name evidence="1" type="ORF">H3309_00750</name>
</gene>
<evidence type="ECO:0000313" key="2">
    <source>
        <dbReference type="Proteomes" id="UP000515292"/>
    </source>
</evidence>
<dbReference type="Proteomes" id="UP000515292">
    <property type="component" value="Chromosome"/>
</dbReference>
<sequence>MPIGLAPTPRSGFGIHSIDDAVMDAAPMLPLPFNPGVSIRGYSAINQPNCQVIIEDFMPGDEFVWTFVHDEFQYCLSGEMEVEVFLPPLYAESVKARITPGTVYTYPVGARKHVKVVGSVPFRHICFCPPSPDYPFPTYDELKG</sequence>
<evidence type="ECO:0000313" key="1">
    <source>
        <dbReference type="EMBL" id="QMW23080.1"/>
    </source>
</evidence>
<dbReference type="AlphaFoldDB" id="A0A7G5II88"/>